<dbReference type="SMART" id="SM00382">
    <property type="entry name" value="AAA"/>
    <property type="match status" value="1"/>
</dbReference>
<keyword evidence="11" id="KW-1185">Reference proteome</keyword>
<dbReference type="PANTHER" id="PTHR43394:SF1">
    <property type="entry name" value="ATP-BINDING CASSETTE SUB-FAMILY B MEMBER 10, MITOCHONDRIAL"/>
    <property type="match status" value="1"/>
</dbReference>
<evidence type="ECO:0000256" key="6">
    <source>
        <dbReference type="ARBA" id="ARBA00023136"/>
    </source>
</evidence>
<accession>A0ABS3LBL0</accession>
<evidence type="ECO:0000256" key="4">
    <source>
        <dbReference type="ARBA" id="ARBA00022840"/>
    </source>
</evidence>
<feature type="transmembrane region" description="Helical" evidence="7">
    <location>
        <begin position="54"/>
        <end position="75"/>
    </location>
</feature>
<dbReference type="Pfam" id="PF00005">
    <property type="entry name" value="ABC_tran"/>
    <property type="match status" value="1"/>
</dbReference>
<proteinExistence type="predicted"/>
<dbReference type="SUPFAM" id="SSF52540">
    <property type="entry name" value="P-loop containing nucleoside triphosphate hydrolases"/>
    <property type="match status" value="1"/>
</dbReference>
<dbReference type="InterPro" id="IPR003593">
    <property type="entry name" value="AAA+_ATPase"/>
</dbReference>
<comment type="subcellular location">
    <subcellularLocation>
        <location evidence="1">Cell membrane</location>
        <topology evidence="1">Multi-pass membrane protein</topology>
    </subcellularLocation>
</comment>
<feature type="domain" description="ABC transmembrane type-1" evidence="9">
    <location>
        <begin position="14"/>
        <end position="296"/>
    </location>
</feature>
<keyword evidence="5 7" id="KW-1133">Transmembrane helix</keyword>
<feature type="transmembrane region" description="Helical" evidence="7">
    <location>
        <begin position="238"/>
        <end position="259"/>
    </location>
</feature>
<dbReference type="Gene3D" id="1.20.1560.10">
    <property type="entry name" value="ABC transporter type 1, transmembrane domain"/>
    <property type="match status" value="1"/>
</dbReference>
<keyword evidence="3" id="KW-0547">Nucleotide-binding</keyword>
<dbReference type="Pfam" id="PF00664">
    <property type="entry name" value="ABC_membrane"/>
    <property type="match status" value="1"/>
</dbReference>
<protein>
    <submittedName>
        <fullName evidence="10">ABC transporter ATP-binding protein/permease</fullName>
    </submittedName>
</protein>
<dbReference type="InterPro" id="IPR036640">
    <property type="entry name" value="ABC1_TM_sf"/>
</dbReference>
<dbReference type="RefSeq" id="WP_207673336.1">
    <property type="nucleotide sequence ID" value="NZ_JAFREM010000015.1"/>
</dbReference>
<evidence type="ECO:0000256" key="2">
    <source>
        <dbReference type="ARBA" id="ARBA00022692"/>
    </source>
</evidence>
<evidence type="ECO:0000256" key="1">
    <source>
        <dbReference type="ARBA" id="ARBA00004651"/>
    </source>
</evidence>
<evidence type="ECO:0000256" key="5">
    <source>
        <dbReference type="ARBA" id="ARBA00022989"/>
    </source>
</evidence>
<sequence length="571" mass="64010">MIDRRLFQVTDKKILLLQVLLRCGSLVLSIFIWKSIAHFLSNSVLDTYPPLSPFLVPILLALVGKLLLIWILAGLSDQASANLRISLRQKVMEKAFRLGNTRKQLSATALTQLSGDGIEQLETYYARFLPQLFYCLFASVVLFINLFMLAHLPAIVMLICVPFIPLVIMLVMKIAKRILSKYWSNYTNLGTKFHESLAALSVLKAYNQDEQKQHELAADANRFRKATMSLLGMQLNSITIMDILSYSGAALGIGLALFAFQAQQLSLYGMLVFILLSAEFFLPMRQLGSLFHVAMNGISSCEKIFDYLDLPERSFGSQQLTEPLTEVKIDNLSFSYSGEIPALTNLSARFSRGCFTAFVGKSGSGKSTFAQLLLNQLDEFQGDIWWNQFALSDLSRGAILERAVLVNTKDFLYLGSLKDNLLLANPDASDEELWAVLKKVKLETFVADSSEKLAMPIEENGHNLSGGQRQRLILARALLKDADLYIFDEITSGVDLESEEIILAALKKLAQEKIVIFVSHRMYNVLQADQVYVFKDGKIIESGAPEGLRKTSDYFKAYFLEENQTMKGELS</sequence>
<dbReference type="InterPro" id="IPR003439">
    <property type="entry name" value="ABC_transporter-like_ATP-bd"/>
</dbReference>
<evidence type="ECO:0000256" key="7">
    <source>
        <dbReference type="SAM" id="Phobius"/>
    </source>
</evidence>
<keyword evidence="4 10" id="KW-0067">ATP-binding</keyword>
<dbReference type="PROSITE" id="PS50929">
    <property type="entry name" value="ABC_TM1F"/>
    <property type="match status" value="1"/>
</dbReference>
<evidence type="ECO:0000256" key="3">
    <source>
        <dbReference type="ARBA" id="ARBA00022741"/>
    </source>
</evidence>
<feature type="transmembrane region" description="Helical" evidence="7">
    <location>
        <begin position="154"/>
        <end position="172"/>
    </location>
</feature>
<dbReference type="Gene3D" id="3.40.50.300">
    <property type="entry name" value="P-loop containing nucleotide triphosphate hydrolases"/>
    <property type="match status" value="1"/>
</dbReference>
<dbReference type="SUPFAM" id="SSF90123">
    <property type="entry name" value="ABC transporter transmembrane region"/>
    <property type="match status" value="1"/>
</dbReference>
<keyword evidence="6 7" id="KW-0472">Membrane</keyword>
<dbReference type="InterPro" id="IPR017871">
    <property type="entry name" value="ABC_transporter-like_CS"/>
</dbReference>
<feature type="domain" description="ABC transporter" evidence="8">
    <location>
        <begin position="327"/>
        <end position="561"/>
    </location>
</feature>
<comment type="caution">
    <text evidence="10">The sequence shown here is derived from an EMBL/GenBank/DDBJ whole genome shotgun (WGS) entry which is preliminary data.</text>
</comment>
<organism evidence="10 11">
    <name type="scientific">Candidatus Enterococcus moelleringii</name>
    <dbReference type="NCBI Taxonomy" id="2815325"/>
    <lineage>
        <taxon>Bacteria</taxon>
        <taxon>Bacillati</taxon>
        <taxon>Bacillota</taxon>
        <taxon>Bacilli</taxon>
        <taxon>Lactobacillales</taxon>
        <taxon>Enterococcaceae</taxon>
        <taxon>Enterococcus</taxon>
    </lineage>
</organism>
<dbReference type="InterPro" id="IPR011527">
    <property type="entry name" value="ABC1_TM_dom"/>
</dbReference>
<dbReference type="PANTHER" id="PTHR43394">
    <property type="entry name" value="ATP-DEPENDENT PERMEASE MDL1, MITOCHONDRIAL"/>
    <property type="match status" value="1"/>
</dbReference>
<dbReference type="PROSITE" id="PS50893">
    <property type="entry name" value="ABC_TRANSPORTER_2"/>
    <property type="match status" value="1"/>
</dbReference>
<dbReference type="Proteomes" id="UP000664601">
    <property type="component" value="Unassembled WGS sequence"/>
</dbReference>
<evidence type="ECO:0000259" key="8">
    <source>
        <dbReference type="PROSITE" id="PS50893"/>
    </source>
</evidence>
<gene>
    <name evidence="10" type="ORF">JZO70_09565</name>
</gene>
<feature type="transmembrane region" description="Helical" evidence="7">
    <location>
        <begin position="14"/>
        <end position="34"/>
    </location>
</feature>
<evidence type="ECO:0000313" key="10">
    <source>
        <dbReference type="EMBL" id="MBO1306408.1"/>
    </source>
</evidence>
<evidence type="ECO:0000259" key="9">
    <source>
        <dbReference type="PROSITE" id="PS50929"/>
    </source>
</evidence>
<reference evidence="10 11" key="1">
    <citation type="submission" date="2021-03" db="EMBL/GenBank/DDBJ databases">
        <title>Enterococcal diversity collection.</title>
        <authorList>
            <person name="Gilmore M.S."/>
            <person name="Schwartzman J."/>
            <person name="Van Tyne D."/>
            <person name="Martin M."/>
            <person name="Earl A.M."/>
            <person name="Manson A.L."/>
            <person name="Straub T."/>
            <person name="Salamzade R."/>
            <person name="Saavedra J."/>
            <person name="Lebreton F."/>
            <person name="Prichula J."/>
            <person name="Schaufler K."/>
            <person name="Gaca A."/>
            <person name="Sgardioli B."/>
            <person name="Wagenaar J."/>
            <person name="Strong T."/>
        </authorList>
    </citation>
    <scope>NUCLEOTIDE SEQUENCE [LARGE SCALE GENOMIC DNA]</scope>
    <source>
        <strain evidence="10 11">669A</strain>
    </source>
</reference>
<dbReference type="GO" id="GO:0005524">
    <property type="term" value="F:ATP binding"/>
    <property type="evidence" value="ECO:0007669"/>
    <property type="project" value="UniProtKB-KW"/>
</dbReference>
<dbReference type="InterPro" id="IPR039421">
    <property type="entry name" value="Type_1_exporter"/>
</dbReference>
<keyword evidence="2 7" id="KW-0812">Transmembrane</keyword>
<dbReference type="EMBL" id="JAFREM010000015">
    <property type="protein sequence ID" value="MBO1306408.1"/>
    <property type="molecule type" value="Genomic_DNA"/>
</dbReference>
<evidence type="ECO:0000313" key="11">
    <source>
        <dbReference type="Proteomes" id="UP000664601"/>
    </source>
</evidence>
<name>A0ABS3LBL0_9ENTE</name>
<dbReference type="InterPro" id="IPR027417">
    <property type="entry name" value="P-loop_NTPase"/>
</dbReference>
<feature type="transmembrane region" description="Helical" evidence="7">
    <location>
        <begin position="128"/>
        <end position="148"/>
    </location>
</feature>
<dbReference type="PROSITE" id="PS00211">
    <property type="entry name" value="ABC_TRANSPORTER_1"/>
    <property type="match status" value="1"/>
</dbReference>